<dbReference type="Pfam" id="PF01408">
    <property type="entry name" value="GFO_IDH_MocA"/>
    <property type="match status" value="1"/>
</dbReference>
<name>A0ABV7LUS3_9GAMM</name>
<feature type="domain" description="GFO/IDH/MocA-like oxidoreductase" evidence="2">
    <location>
        <begin position="151"/>
        <end position="281"/>
    </location>
</feature>
<protein>
    <submittedName>
        <fullName evidence="3">Gfo/Idh/MocA family protein</fullName>
    </submittedName>
</protein>
<dbReference type="SUPFAM" id="SSF55347">
    <property type="entry name" value="Glyceraldehyde-3-phosphate dehydrogenase-like, C-terminal domain"/>
    <property type="match status" value="1"/>
</dbReference>
<dbReference type="SUPFAM" id="SSF51735">
    <property type="entry name" value="NAD(P)-binding Rossmann-fold domains"/>
    <property type="match status" value="1"/>
</dbReference>
<dbReference type="PANTHER" id="PTHR43708:SF3">
    <property type="entry name" value="OXIDOREDUCTASE"/>
    <property type="match status" value="1"/>
</dbReference>
<dbReference type="RefSeq" id="WP_386776999.1">
    <property type="nucleotide sequence ID" value="NZ_JBHRUG010000048.1"/>
</dbReference>
<dbReference type="Proteomes" id="UP001595579">
    <property type="component" value="Unassembled WGS sequence"/>
</dbReference>
<evidence type="ECO:0000313" key="3">
    <source>
        <dbReference type="EMBL" id="MFC3286188.1"/>
    </source>
</evidence>
<evidence type="ECO:0000313" key="4">
    <source>
        <dbReference type="Proteomes" id="UP001595579"/>
    </source>
</evidence>
<comment type="caution">
    <text evidence="3">The sequence shown here is derived from an EMBL/GenBank/DDBJ whole genome shotgun (WGS) entry which is preliminary data.</text>
</comment>
<dbReference type="InterPro" id="IPR036291">
    <property type="entry name" value="NAD(P)-bd_dom_sf"/>
</dbReference>
<dbReference type="Pfam" id="PF22725">
    <property type="entry name" value="GFO_IDH_MocA_C3"/>
    <property type="match status" value="1"/>
</dbReference>
<evidence type="ECO:0000259" key="1">
    <source>
        <dbReference type="Pfam" id="PF01408"/>
    </source>
</evidence>
<gene>
    <name evidence="3" type="ORF">ACFOEV_21525</name>
</gene>
<dbReference type="InterPro" id="IPR055170">
    <property type="entry name" value="GFO_IDH_MocA-like_dom"/>
</dbReference>
<accession>A0ABV7LUS3</accession>
<dbReference type="EMBL" id="JBHRUG010000048">
    <property type="protein sequence ID" value="MFC3286188.1"/>
    <property type="molecule type" value="Genomic_DNA"/>
</dbReference>
<organism evidence="3 4">
    <name type="scientific">Litchfieldella rifensis</name>
    <dbReference type="NCBI Taxonomy" id="762643"/>
    <lineage>
        <taxon>Bacteria</taxon>
        <taxon>Pseudomonadati</taxon>
        <taxon>Pseudomonadota</taxon>
        <taxon>Gammaproteobacteria</taxon>
        <taxon>Oceanospirillales</taxon>
        <taxon>Halomonadaceae</taxon>
        <taxon>Litchfieldella</taxon>
    </lineage>
</organism>
<dbReference type="InterPro" id="IPR000683">
    <property type="entry name" value="Gfo/Idh/MocA-like_OxRdtase_N"/>
</dbReference>
<keyword evidence="4" id="KW-1185">Reference proteome</keyword>
<sequence length="388" mass="41896">MTPLPTSRVRMGMVGGGEGAFIGKVHRLAAALDGEIELVCGAFSRDADNNQRTGALCGLSPARIYPDWQALLEGEHSLPAEQRMEMLVIATPNHLHVPIAEAALQAGFHVMSEKPAALSLEEAQRLSHTLDASDRLYGLAHTYLGYPMVWQAREMVRDGQLGMLRKIHVEYPQGWLGDAPETLDNKQAAWRTDPTLAGASGCMADIGTHAFGLAEFISGHTISELCAALGTHAEGRRLDDDGDVLFRTAQGASGTLMASQVCTGEENALKIRLYGDRGGLEWQQMEPNSLIHRALHAPLRILRAGIDQPELSEAARQRLRLPGGHPEGYLEALANLYRDFAAGIRRGDSGQAEGVPGMTEGLRGMAFIEAVIASQPSECKWTPLPAID</sequence>
<feature type="domain" description="Gfo/Idh/MocA-like oxidoreductase N-terminal" evidence="1">
    <location>
        <begin position="10"/>
        <end position="139"/>
    </location>
</feature>
<reference evidence="4" key="1">
    <citation type="journal article" date="2019" name="Int. J. Syst. Evol. Microbiol.">
        <title>The Global Catalogue of Microorganisms (GCM) 10K type strain sequencing project: providing services to taxonomists for standard genome sequencing and annotation.</title>
        <authorList>
            <consortium name="The Broad Institute Genomics Platform"/>
            <consortium name="The Broad Institute Genome Sequencing Center for Infectious Disease"/>
            <person name="Wu L."/>
            <person name="Ma J."/>
        </authorList>
    </citation>
    <scope>NUCLEOTIDE SEQUENCE [LARGE SCALE GENOMIC DNA]</scope>
    <source>
        <strain evidence="4">CECT 7698</strain>
    </source>
</reference>
<dbReference type="Gene3D" id="3.40.50.720">
    <property type="entry name" value="NAD(P)-binding Rossmann-like Domain"/>
    <property type="match status" value="1"/>
</dbReference>
<dbReference type="Gene3D" id="3.30.360.10">
    <property type="entry name" value="Dihydrodipicolinate Reductase, domain 2"/>
    <property type="match status" value="1"/>
</dbReference>
<proteinExistence type="predicted"/>
<dbReference type="InterPro" id="IPR051317">
    <property type="entry name" value="Gfo/Idh/MocA_oxidoreduct"/>
</dbReference>
<dbReference type="PANTHER" id="PTHR43708">
    <property type="entry name" value="CONSERVED EXPRESSED OXIDOREDUCTASE (EUROFUNG)"/>
    <property type="match status" value="1"/>
</dbReference>
<evidence type="ECO:0000259" key="2">
    <source>
        <dbReference type="Pfam" id="PF22725"/>
    </source>
</evidence>